<comment type="caution">
    <text evidence="3">The sequence shown here is derived from an EMBL/GenBank/DDBJ whole genome shotgun (WGS) entry which is preliminary data.</text>
</comment>
<organism evidence="3 4">
    <name type="scientific">Aquibium carbonis</name>
    <dbReference type="NCBI Taxonomy" id="2495581"/>
    <lineage>
        <taxon>Bacteria</taxon>
        <taxon>Pseudomonadati</taxon>
        <taxon>Pseudomonadota</taxon>
        <taxon>Alphaproteobacteria</taxon>
        <taxon>Hyphomicrobiales</taxon>
        <taxon>Phyllobacteriaceae</taxon>
        <taxon>Aquibium</taxon>
    </lineage>
</organism>
<evidence type="ECO:0000256" key="1">
    <source>
        <dbReference type="ARBA" id="ARBA00022603"/>
    </source>
</evidence>
<dbReference type="PANTHER" id="PTHR12049:SF7">
    <property type="entry name" value="PROTEIN ARGININE METHYLTRANSFERASE NDUFAF7, MITOCHONDRIAL"/>
    <property type="match status" value="1"/>
</dbReference>
<keyword evidence="4" id="KW-1185">Reference proteome</keyword>
<dbReference type="OrthoDB" id="9794208at2"/>
<evidence type="ECO:0000313" key="4">
    <source>
        <dbReference type="Proteomes" id="UP000278398"/>
    </source>
</evidence>
<sequence length="353" mass="38273">MTPLGEKIAALVAQAGPIGIAEYMALCLFDPEHGYYTTREPFGSAGDFTTAPEVSQMFGELVAVWVYMAWQAAGSPPEACVAELGPGRGTLMKDMVRTLAQFDRAFVERTRFALVESSPRLSEVQRQTLAPAPGRFEWHERLEQLPDLPTIIVGNEIFDALPVRQYVKQGGRWLERCIGLDEAGGLRFMLGAGTADPFLLPPGADSVLDGTVAELAPAREAFMQTAADRIARFGGAALFFDYGHLEPGLGDTLQAVRRHAPDGVLDHPGEADLTSHVDFHRLGRIAEQSGLSIQTATQRDFLLAMGLAERVEALSVGKSEDERDRIAGEAQRLAGSTAMGELFKVLLVTPHAR</sequence>
<dbReference type="AlphaFoldDB" id="A0A3R9YVC1"/>
<gene>
    <name evidence="3" type="ORF">EJC49_02430</name>
</gene>
<accession>A0A3R9YVC1</accession>
<reference evidence="3 4" key="1">
    <citation type="submission" date="2018-12" db="EMBL/GenBank/DDBJ databases">
        <title>Mesorhizobium carbonis sp. nov., isolated from coal mine water.</title>
        <authorList>
            <person name="Xin W."/>
            <person name="Xu Z."/>
            <person name="Xiang F."/>
            <person name="Zhang J."/>
            <person name="Xi L."/>
            <person name="Liu J."/>
        </authorList>
    </citation>
    <scope>NUCLEOTIDE SEQUENCE [LARGE SCALE GENOMIC DNA]</scope>
    <source>
        <strain evidence="3 4">B2.3</strain>
    </source>
</reference>
<protein>
    <submittedName>
        <fullName evidence="3">Class I SAM-dependent methyltransferase</fullName>
    </submittedName>
</protein>
<dbReference type="Pfam" id="PF02636">
    <property type="entry name" value="Methyltransf_28"/>
    <property type="match status" value="1"/>
</dbReference>
<dbReference type="GO" id="GO:0035243">
    <property type="term" value="F:protein-arginine omega-N symmetric methyltransferase activity"/>
    <property type="evidence" value="ECO:0007669"/>
    <property type="project" value="TreeGrafter"/>
</dbReference>
<dbReference type="EMBL" id="RWKW01000005">
    <property type="protein sequence ID" value="RST88016.1"/>
    <property type="molecule type" value="Genomic_DNA"/>
</dbReference>
<dbReference type="PANTHER" id="PTHR12049">
    <property type="entry name" value="PROTEIN ARGININE METHYLTRANSFERASE NDUFAF7, MITOCHONDRIAL"/>
    <property type="match status" value="1"/>
</dbReference>
<proteinExistence type="predicted"/>
<evidence type="ECO:0000313" key="3">
    <source>
        <dbReference type="EMBL" id="RST88016.1"/>
    </source>
</evidence>
<dbReference type="InterPro" id="IPR038375">
    <property type="entry name" value="NDUFAF7_sf"/>
</dbReference>
<dbReference type="RefSeq" id="WP_126697871.1">
    <property type="nucleotide sequence ID" value="NZ_RWKW01000005.1"/>
</dbReference>
<dbReference type="InterPro" id="IPR003788">
    <property type="entry name" value="NDUFAF7"/>
</dbReference>
<keyword evidence="1 3" id="KW-0489">Methyltransferase</keyword>
<dbReference type="Gene3D" id="3.40.50.12710">
    <property type="match status" value="1"/>
</dbReference>
<dbReference type="InterPro" id="IPR029063">
    <property type="entry name" value="SAM-dependent_MTases_sf"/>
</dbReference>
<dbReference type="Proteomes" id="UP000278398">
    <property type="component" value="Unassembled WGS sequence"/>
</dbReference>
<dbReference type="GO" id="GO:0032259">
    <property type="term" value="P:methylation"/>
    <property type="evidence" value="ECO:0007669"/>
    <property type="project" value="UniProtKB-KW"/>
</dbReference>
<name>A0A3R9YVC1_9HYPH</name>
<keyword evidence="2 3" id="KW-0808">Transferase</keyword>
<dbReference type="SUPFAM" id="SSF53335">
    <property type="entry name" value="S-adenosyl-L-methionine-dependent methyltransferases"/>
    <property type="match status" value="1"/>
</dbReference>
<evidence type="ECO:0000256" key="2">
    <source>
        <dbReference type="ARBA" id="ARBA00022679"/>
    </source>
</evidence>